<accession>A0A285U9D0</accession>
<dbReference type="EMBL" id="OBQF01000001">
    <property type="protein sequence ID" value="SOC38442.1"/>
    <property type="molecule type" value="Genomic_DNA"/>
</dbReference>
<sequence length="37" mass="4062">MDKSFKASQSMHCSGQAGEVPENMKGFLCCLKAVERL</sequence>
<protein>
    <submittedName>
        <fullName evidence="1">Uncharacterized protein</fullName>
    </submittedName>
</protein>
<reference evidence="2" key="1">
    <citation type="submission" date="2017-08" db="EMBL/GenBank/DDBJ databases">
        <authorList>
            <person name="Varghese N."/>
            <person name="Submissions S."/>
        </authorList>
    </citation>
    <scope>NUCLEOTIDE SEQUENCE [LARGE SCALE GENOMIC DNA]</scope>
    <source>
        <strain evidence="2">DSM 23173</strain>
    </source>
</reference>
<proteinExistence type="predicted"/>
<dbReference type="Proteomes" id="UP000219412">
    <property type="component" value="Unassembled WGS sequence"/>
</dbReference>
<evidence type="ECO:0000313" key="2">
    <source>
        <dbReference type="Proteomes" id="UP000219412"/>
    </source>
</evidence>
<organism evidence="1 2">
    <name type="scientific">Salinicoccus kekensis</name>
    <dbReference type="NCBI Taxonomy" id="714307"/>
    <lineage>
        <taxon>Bacteria</taxon>
        <taxon>Bacillati</taxon>
        <taxon>Bacillota</taxon>
        <taxon>Bacilli</taxon>
        <taxon>Bacillales</taxon>
        <taxon>Staphylococcaceae</taxon>
        <taxon>Salinicoccus</taxon>
    </lineage>
</organism>
<evidence type="ECO:0000313" key="1">
    <source>
        <dbReference type="EMBL" id="SOC38442.1"/>
    </source>
</evidence>
<name>A0A285U9D0_9STAP</name>
<gene>
    <name evidence="1" type="ORF">SAMN05878391_0414</name>
</gene>
<dbReference type="AlphaFoldDB" id="A0A285U9D0"/>
<keyword evidence="2" id="KW-1185">Reference proteome</keyword>